<reference evidence="3" key="1">
    <citation type="submission" date="2022-12" db="EMBL/GenBank/DDBJ databases">
        <authorList>
            <person name="Alioto T."/>
            <person name="Alioto T."/>
            <person name="Gomez Garrido J."/>
        </authorList>
    </citation>
    <scope>NUCLEOTIDE SEQUENCE</scope>
</reference>
<feature type="signal peptide" evidence="1">
    <location>
        <begin position="1"/>
        <end position="22"/>
    </location>
</feature>
<gene>
    <name evidence="3" type="ORF">PODLI_1B005651</name>
</gene>
<dbReference type="InterPro" id="IPR016054">
    <property type="entry name" value="LY6_UPA_recep-like"/>
</dbReference>
<dbReference type="Proteomes" id="UP001178461">
    <property type="component" value="Chromosome 2"/>
</dbReference>
<evidence type="ECO:0000259" key="2">
    <source>
        <dbReference type="Pfam" id="PF00021"/>
    </source>
</evidence>
<evidence type="ECO:0000256" key="1">
    <source>
        <dbReference type="SAM" id="SignalP"/>
    </source>
</evidence>
<evidence type="ECO:0000313" key="4">
    <source>
        <dbReference type="Proteomes" id="UP001178461"/>
    </source>
</evidence>
<accession>A0AA35NY37</accession>
<feature type="domain" description="UPAR/Ly6" evidence="2">
    <location>
        <begin position="22"/>
        <end position="104"/>
    </location>
</feature>
<dbReference type="EMBL" id="OX395127">
    <property type="protein sequence ID" value="CAI5768039.1"/>
    <property type="molecule type" value="Genomic_DNA"/>
</dbReference>
<evidence type="ECO:0000313" key="3">
    <source>
        <dbReference type="EMBL" id="CAI5768039.1"/>
    </source>
</evidence>
<protein>
    <recommendedName>
        <fullName evidence="2">UPAR/Ly6 domain-containing protein</fullName>
    </recommendedName>
</protein>
<keyword evidence="4" id="KW-1185">Reference proteome</keyword>
<dbReference type="AlphaFoldDB" id="A0AA35NY37"/>
<feature type="chain" id="PRO_5041315471" description="UPAR/Ly6 domain-containing protein" evidence="1">
    <location>
        <begin position="23"/>
        <end position="140"/>
    </location>
</feature>
<keyword evidence="1" id="KW-0732">Signal</keyword>
<proteinExistence type="predicted"/>
<sequence length="140" mass="15607">MDGKPLVCCCFFMFVFWGTARALKCHACEVANPYNGCIWGEHECTAKPNGTCETRLAMFGPFYFFAWLGCSHQSPSCNASGLKDSFFGFTYNATCCDSDDLCNKMPQLEQRWPWSGTSRQVLPNTAGILAGALLHWVHLN</sequence>
<organism evidence="3 4">
    <name type="scientific">Podarcis lilfordi</name>
    <name type="common">Lilford's wall lizard</name>
    <dbReference type="NCBI Taxonomy" id="74358"/>
    <lineage>
        <taxon>Eukaryota</taxon>
        <taxon>Metazoa</taxon>
        <taxon>Chordata</taxon>
        <taxon>Craniata</taxon>
        <taxon>Vertebrata</taxon>
        <taxon>Euteleostomi</taxon>
        <taxon>Lepidosauria</taxon>
        <taxon>Squamata</taxon>
        <taxon>Bifurcata</taxon>
        <taxon>Unidentata</taxon>
        <taxon>Episquamata</taxon>
        <taxon>Laterata</taxon>
        <taxon>Lacertibaenia</taxon>
        <taxon>Lacertidae</taxon>
        <taxon>Podarcis</taxon>
    </lineage>
</organism>
<name>A0AA35NY37_9SAUR</name>
<dbReference type="Pfam" id="PF00021">
    <property type="entry name" value="UPAR_LY6"/>
    <property type="match status" value="1"/>
</dbReference>